<comment type="caution">
    <text evidence="1">The sequence shown here is derived from an EMBL/GenBank/DDBJ whole genome shotgun (WGS) entry which is preliminary data.</text>
</comment>
<protein>
    <recommendedName>
        <fullName evidence="3">Molybdopterin-guanine dinucleotide biosynthesis protein A</fullName>
    </recommendedName>
</protein>
<dbReference type="EMBL" id="JBHDIY010000002">
    <property type="protein sequence ID" value="MFL4470482.1"/>
    <property type="molecule type" value="Genomic_DNA"/>
</dbReference>
<gene>
    <name evidence="1" type="ORF">ACERZ8_11550</name>
</gene>
<proteinExistence type="predicted"/>
<name>A0ABW8UU95_9RHOB</name>
<dbReference type="Proteomes" id="UP001627408">
    <property type="component" value="Unassembled WGS sequence"/>
</dbReference>
<sequence>MIRTTAAILATMAATMVGAQERYEGYYYPEITSSEDFTRVIREAPPSGKDVRVGFVTNLTAAQLSAPESPRFVFFAKGSDAKHLHVIALDDDVFSTIYRARAVLAQMTSNMRNNEFFRQQNLETVATFYDLLQLMDFDTLVISDGETWAHQVNLTQE</sequence>
<evidence type="ECO:0000313" key="2">
    <source>
        <dbReference type="Proteomes" id="UP001627408"/>
    </source>
</evidence>
<dbReference type="RefSeq" id="WP_407592333.1">
    <property type="nucleotide sequence ID" value="NZ_JBHDIY010000002.1"/>
</dbReference>
<evidence type="ECO:0000313" key="1">
    <source>
        <dbReference type="EMBL" id="MFL4470482.1"/>
    </source>
</evidence>
<evidence type="ECO:0008006" key="3">
    <source>
        <dbReference type="Google" id="ProtNLM"/>
    </source>
</evidence>
<reference evidence="1 2" key="1">
    <citation type="submission" date="2024-08" db="EMBL/GenBank/DDBJ databases">
        <title>Tateyamaria sp. nov., isolated from marine algae.</title>
        <authorList>
            <person name="Choi B.J."/>
            <person name="Kim J.M."/>
            <person name="Lee J.K."/>
            <person name="Choi D.G."/>
            <person name="Bayburt H."/>
            <person name="Baek J.H."/>
            <person name="Han D.M."/>
            <person name="Jeon C.O."/>
        </authorList>
    </citation>
    <scope>NUCLEOTIDE SEQUENCE [LARGE SCALE GENOMIC DNA]</scope>
    <source>
        <strain evidence="1 2">KMU-156</strain>
    </source>
</reference>
<keyword evidence="2" id="KW-1185">Reference proteome</keyword>
<accession>A0ABW8UU95</accession>
<organism evidence="1 2">
    <name type="scientific">Tateyamaria armeniaca</name>
    <dbReference type="NCBI Taxonomy" id="2518930"/>
    <lineage>
        <taxon>Bacteria</taxon>
        <taxon>Pseudomonadati</taxon>
        <taxon>Pseudomonadota</taxon>
        <taxon>Alphaproteobacteria</taxon>
        <taxon>Rhodobacterales</taxon>
        <taxon>Roseobacteraceae</taxon>
        <taxon>Tateyamaria</taxon>
    </lineage>
</organism>